<dbReference type="EMBL" id="FUYC01000036">
    <property type="protein sequence ID" value="SKA97752.1"/>
    <property type="molecule type" value="Genomic_DNA"/>
</dbReference>
<reference evidence="1 2" key="1">
    <citation type="submission" date="2017-02" db="EMBL/GenBank/DDBJ databases">
        <authorList>
            <person name="Peterson S.W."/>
        </authorList>
    </citation>
    <scope>NUCLEOTIDE SEQUENCE [LARGE SCALE GENOMIC DNA]</scope>
    <source>
        <strain evidence="1 2">DSM 16080</strain>
    </source>
</reference>
<dbReference type="Proteomes" id="UP000190027">
    <property type="component" value="Unassembled WGS sequence"/>
</dbReference>
<dbReference type="RefSeq" id="WP_078718412.1">
    <property type="nucleotide sequence ID" value="NZ_FUYC01000036.1"/>
</dbReference>
<keyword evidence="2" id="KW-1185">Reference proteome</keyword>
<protein>
    <submittedName>
        <fullName evidence="1">Uncharacterized protein</fullName>
    </submittedName>
</protein>
<sequence length="99" mass="11549">MAETVDELTVAYEEDGQEIVRELDKRILTKGAWSTILFRYQDLNRTSGEFGPEKYVIRRYQKVQGSYRPKSKFVISSPKQARQIMDALTEWLDQAEGED</sequence>
<evidence type="ECO:0000313" key="2">
    <source>
        <dbReference type="Proteomes" id="UP000190027"/>
    </source>
</evidence>
<accession>A0A1T4Y7F0</accession>
<name>A0A1T4Y7F0_9BACT</name>
<organism evidence="1 2">
    <name type="scientific">Paucidesulfovibrio gracilis DSM 16080</name>
    <dbReference type="NCBI Taxonomy" id="1121449"/>
    <lineage>
        <taxon>Bacteria</taxon>
        <taxon>Pseudomonadati</taxon>
        <taxon>Thermodesulfobacteriota</taxon>
        <taxon>Desulfovibrionia</taxon>
        <taxon>Desulfovibrionales</taxon>
        <taxon>Desulfovibrionaceae</taxon>
        <taxon>Paucidesulfovibrio</taxon>
    </lineage>
</organism>
<dbReference type="AlphaFoldDB" id="A0A1T4Y7F0"/>
<dbReference type="OrthoDB" id="9802707at2"/>
<gene>
    <name evidence="1" type="ORF">SAMN02745704_02873</name>
</gene>
<evidence type="ECO:0000313" key="1">
    <source>
        <dbReference type="EMBL" id="SKA97752.1"/>
    </source>
</evidence>
<proteinExistence type="predicted"/>